<dbReference type="OrthoDB" id="5982080at2759"/>
<proteinExistence type="predicted"/>
<dbReference type="PANTHER" id="PTHR31424">
    <property type="entry name" value="PROTEIN CBG23806"/>
    <property type="match status" value="1"/>
</dbReference>
<dbReference type="AlphaFoldDB" id="A0A9Q0YAC7"/>
<keyword evidence="2" id="KW-1185">Reference proteome</keyword>
<dbReference type="Proteomes" id="UP001152320">
    <property type="component" value="Unassembled WGS sequence"/>
</dbReference>
<dbReference type="EMBL" id="JAIZAY010001423">
    <property type="protein sequence ID" value="KAJ8017589.1"/>
    <property type="molecule type" value="Genomic_DNA"/>
</dbReference>
<protein>
    <submittedName>
        <fullName evidence="1">Uncharacterized protein</fullName>
    </submittedName>
</protein>
<dbReference type="PANTHER" id="PTHR31424:SF5">
    <property type="entry name" value="APPLE DOMAIN-CONTAINING PROTEIN"/>
    <property type="match status" value="1"/>
</dbReference>
<accession>A0A9Q0YAC7</accession>
<sequence length="271" mass="31825">MANAKKKKFNCSHAPIFRSIPVDCVVMDSLHMFLRIAGQLVFQLLKYLRFLDNVNSRSTYSSEKCKNMAEFEKFIKQLGIEWNFFVDRNSKEIKSRDFTGPEHWKIFNNIELKNIIPNDPDLDSICKLWTDFVSLIKSLQKTHFVESEIQAFESEAQKWVSLFMKVYLKKDVMPYMHVLQCHVGETLRLHGNLSSFSQQGLEKLNDKVTTWYFRSTHHKGNEALRQIMLKQNRLQHLKLNCPRSKKIEIKCDVCKHGGHNKRTCSHKLIMG</sequence>
<evidence type="ECO:0000313" key="1">
    <source>
        <dbReference type="EMBL" id="KAJ8017589.1"/>
    </source>
</evidence>
<evidence type="ECO:0000313" key="2">
    <source>
        <dbReference type="Proteomes" id="UP001152320"/>
    </source>
</evidence>
<comment type="caution">
    <text evidence="1">The sequence shown here is derived from an EMBL/GenBank/DDBJ whole genome shotgun (WGS) entry which is preliminary data.</text>
</comment>
<name>A0A9Q0YAC7_HOLLE</name>
<organism evidence="1 2">
    <name type="scientific">Holothuria leucospilota</name>
    <name type="common">Black long sea cucumber</name>
    <name type="synonym">Mertensiothuria leucospilota</name>
    <dbReference type="NCBI Taxonomy" id="206669"/>
    <lineage>
        <taxon>Eukaryota</taxon>
        <taxon>Metazoa</taxon>
        <taxon>Echinodermata</taxon>
        <taxon>Eleutherozoa</taxon>
        <taxon>Echinozoa</taxon>
        <taxon>Holothuroidea</taxon>
        <taxon>Aspidochirotacea</taxon>
        <taxon>Aspidochirotida</taxon>
        <taxon>Holothuriidae</taxon>
        <taxon>Holothuria</taxon>
    </lineage>
</organism>
<gene>
    <name evidence="1" type="ORF">HOLleu_44900</name>
</gene>
<reference evidence="1" key="1">
    <citation type="submission" date="2021-10" db="EMBL/GenBank/DDBJ databases">
        <title>Tropical sea cucumber genome reveals ecological adaptation and Cuvierian tubules defense mechanism.</title>
        <authorList>
            <person name="Chen T."/>
        </authorList>
    </citation>
    <scope>NUCLEOTIDE SEQUENCE</scope>
    <source>
        <strain evidence="1">Nanhai2018</strain>
        <tissue evidence="1">Muscle</tissue>
    </source>
</reference>